<dbReference type="EMBL" id="FQWF01000016">
    <property type="protein sequence ID" value="SHH12129.1"/>
    <property type="molecule type" value="Genomic_DNA"/>
</dbReference>
<evidence type="ECO:0000313" key="1">
    <source>
        <dbReference type="EMBL" id="SHH12129.1"/>
    </source>
</evidence>
<reference evidence="2" key="1">
    <citation type="submission" date="2016-11" db="EMBL/GenBank/DDBJ databases">
        <authorList>
            <person name="Varghese N."/>
            <person name="Submissions S."/>
        </authorList>
    </citation>
    <scope>NUCLEOTIDE SEQUENCE [LARGE SCALE GENOMIC DNA]</scope>
    <source>
        <strain evidence="2">DSM 17659</strain>
    </source>
</reference>
<organism evidence="1 2">
    <name type="scientific">Flavobacterium micromati</name>
    <dbReference type="NCBI Taxonomy" id="229205"/>
    <lineage>
        <taxon>Bacteria</taxon>
        <taxon>Pseudomonadati</taxon>
        <taxon>Bacteroidota</taxon>
        <taxon>Flavobacteriia</taxon>
        <taxon>Flavobacteriales</taxon>
        <taxon>Flavobacteriaceae</taxon>
        <taxon>Flavobacterium</taxon>
    </lineage>
</organism>
<accession>A0A1M5QEF3</accession>
<sequence>MTVNLIVRNINYFFKFIVLFLVKWSEVEIMYDS</sequence>
<evidence type="ECO:0000313" key="2">
    <source>
        <dbReference type="Proteomes" id="UP000184020"/>
    </source>
</evidence>
<keyword evidence="2" id="KW-1185">Reference proteome</keyword>
<proteinExistence type="predicted"/>
<protein>
    <submittedName>
        <fullName evidence="1">Uncharacterized protein</fullName>
    </submittedName>
</protein>
<gene>
    <name evidence="1" type="ORF">SAMN05444372_11614</name>
</gene>
<dbReference type="AlphaFoldDB" id="A0A1M5QEF3"/>
<dbReference type="Proteomes" id="UP000184020">
    <property type="component" value="Unassembled WGS sequence"/>
</dbReference>
<name>A0A1M5QEF3_9FLAO</name>